<feature type="transmembrane region" description="Helical" evidence="1">
    <location>
        <begin position="207"/>
        <end position="239"/>
    </location>
</feature>
<dbReference type="EMBL" id="SMGI01000003">
    <property type="protein sequence ID" value="TCK66667.1"/>
    <property type="molecule type" value="Genomic_DNA"/>
</dbReference>
<evidence type="ECO:0000313" key="2">
    <source>
        <dbReference type="EMBL" id="TCK66667.1"/>
    </source>
</evidence>
<evidence type="ECO:0000256" key="1">
    <source>
        <dbReference type="SAM" id="Phobius"/>
    </source>
</evidence>
<organism evidence="2 3">
    <name type="scientific">Winogradskyella wandonensis</name>
    <dbReference type="NCBI Taxonomy" id="1442586"/>
    <lineage>
        <taxon>Bacteria</taxon>
        <taxon>Pseudomonadati</taxon>
        <taxon>Bacteroidota</taxon>
        <taxon>Flavobacteriia</taxon>
        <taxon>Flavobacteriales</taxon>
        <taxon>Flavobacteriaceae</taxon>
        <taxon>Winogradskyella</taxon>
    </lineage>
</organism>
<keyword evidence="1" id="KW-0812">Transmembrane</keyword>
<comment type="caution">
    <text evidence="2">The sequence shown here is derived from an EMBL/GenBank/DDBJ whole genome shotgun (WGS) entry which is preliminary data.</text>
</comment>
<dbReference type="AlphaFoldDB" id="A0A4R1KQ86"/>
<proteinExistence type="predicted"/>
<keyword evidence="1" id="KW-1133">Transmembrane helix</keyword>
<dbReference type="Proteomes" id="UP000295714">
    <property type="component" value="Unassembled WGS sequence"/>
</dbReference>
<feature type="transmembrane region" description="Helical" evidence="1">
    <location>
        <begin position="251"/>
        <end position="270"/>
    </location>
</feature>
<sequence>MKKQYIEFRNRSGFGDIINNYFLFLKYNFKEYSSLYLRYNAVSIVLTIIASYLLVTGFMGLASRDFRFGMGTNIETEGYFFGGMIILLLIIFVTSLINYSFSSAYVVDYVNNNGKVESKSIWKQIKRNIGDIIILVIVGALMYFAYLIISVMISFIPFLGFIAQYAMSFTLSAIFGLTFMSMFSRSNGFSQAISEGFNFTFNSFLKVIGYGLVIGILNLMVTALILAIPGFLIGIYTYFSVENNIELVGNTFATLVFTFGFIAFILSFIYTQALTQVAFGVLYYNLFELKHNTYLQQKINQIGVNEQL</sequence>
<feature type="transmembrane region" description="Helical" evidence="1">
    <location>
        <begin position="162"/>
        <end position="183"/>
    </location>
</feature>
<feature type="transmembrane region" description="Helical" evidence="1">
    <location>
        <begin position="36"/>
        <end position="59"/>
    </location>
</feature>
<accession>A0A4R1KQ86</accession>
<evidence type="ECO:0008006" key="4">
    <source>
        <dbReference type="Google" id="ProtNLM"/>
    </source>
</evidence>
<feature type="transmembrane region" description="Helical" evidence="1">
    <location>
        <begin position="132"/>
        <end position="156"/>
    </location>
</feature>
<evidence type="ECO:0000313" key="3">
    <source>
        <dbReference type="Proteomes" id="UP000295714"/>
    </source>
</evidence>
<dbReference type="OrthoDB" id="1049480at2"/>
<reference evidence="2 3" key="1">
    <citation type="journal article" date="2015" name="Stand. Genomic Sci.">
        <title>Genomic Encyclopedia of Bacterial and Archaeal Type Strains, Phase III: the genomes of soil and plant-associated and newly described type strains.</title>
        <authorList>
            <person name="Whitman W.B."/>
            <person name="Woyke T."/>
            <person name="Klenk H.P."/>
            <person name="Zhou Y."/>
            <person name="Lilburn T.G."/>
            <person name="Beck B.J."/>
            <person name="De Vos P."/>
            <person name="Vandamme P."/>
            <person name="Eisen J.A."/>
            <person name="Garrity G."/>
            <person name="Hugenholtz P."/>
            <person name="Kyrpides N.C."/>
        </authorList>
    </citation>
    <scope>NUCLEOTIDE SEQUENCE [LARGE SCALE GENOMIC DNA]</scope>
    <source>
        <strain evidence="2 3">CECT 8445</strain>
    </source>
</reference>
<keyword evidence="3" id="KW-1185">Reference proteome</keyword>
<gene>
    <name evidence="2" type="ORF">DFQ05_1940</name>
</gene>
<protein>
    <recommendedName>
        <fullName evidence="4">Glycerophosphoryl diester phosphodiesterase family protein</fullName>
    </recommendedName>
</protein>
<feature type="transmembrane region" description="Helical" evidence="1">
    <location>
        <begin position="79"/>
        <end position="99"/>
    </location>
</feature>
<dbReference type="RefSeq" id="WP_132705191.1">
    <property type="nucleotide sequence ID" value="NZ_SMGI01000003.1"/>
</dbReference>
<name>A0A4R1KQ86_9FLAO</name>
<keyword evidence="1" id="KW-0472">Membrane</keyword>